<proteinExistence type="predicted"/>
<dbReference type="Proteomes" id="UP001524478">
    <property type="component" value="Unassembled WGS sequence"/>
</dbReference>
<name>A0ABT1SC13_9FIRM</name>
<comment type="caution">
    <text evidence="1">The sequence shown here is derived from an EMBL/GenBank/DDBJ whole genome shotgun (WGS) entry which is preliminary data.</text>
</comment>
<organism evidence="1 2">
    <name type="scientific">Tissierella carlieri</name>
    <dbReference type="NCBI Taxonomy" id="689904"/>
    <lineage>
        <taxon>Bacteria</taxon>
        <taxon>Bacillati</taxon>
        <taxon>Bacillota</taxon>
        <taxon>Tissierellia</taxon>
        <taxon>Tissierellales</taxon>
        <taxon>Tissierellaceae</taxon>
        <taxon>Tissierella</taxon>
    </lineage>
</organism>
<gene>
    <name evidence="1" type="ORF">NE686_12970</name>
</gene>
<keyword evidence="2" id="KW-1185">Reference proteome</keyword>
<dbReference type="RefSeq" id="WP_256311831.1">
    <property type="nucleotide sequence ID" value="NZ_JANGAC010000009.1"/>
</dbReference>
<accession>A0ABT1SC13</accession>
<sequence>MNETIYVNSEEEGEETTFEPESLDEFVALVSRIVGYNIRVIKEDGTKADYIATLDTNYIVSETKPKELSSFDYGDLVYLTVDIGKIEKIVDLTGISAKVNSLDFEHIKVGTEEFKILSETKIFVSQENMLETRSVKDIVDAYKDKKEGVDFEAYVVSGKDFIDKAEPRHDVHANKEDEAYIIVFTNIEINLDLNTRIVRFDGFADMQEKEMRIILDDGTKEIRTVNVATNNIPDLRIGDIIEIKETKDYRQDIEEVKVLITENPSENVFEVMEYDSLGNLTLRDKVGTKAEDDETFYVTPDTVTFGNIPRSGDKISYVLKEDSRYVKAILVRSRTAKVTGLFSGPTNPPDTKIRIVRFDGFIDSQEKKMIIILEDGTIEIRAVNVIGNDMPDLRIGDIIEIKETKDDRKDIEEVKVLITEDPSENVFEVRNYDRYGNLTLRDKVGTKAEDDRTFYVTADTVIFGSTLKISYVLEEDSKYVRAILIRRNDDEITGLFNSLTDPSEFDTRIVRFDGFVDPHEREMAIILEGGRIEIRIVNIATNDMPDLRIGDIIEIKETKDYRKDIKEVKVLITEDSSDNVFEVRNYDRYGNLTLRDKVGTKAEDDEIFYITSDTVILGGTLDNAGKVSYILEEGSRYVKAILVRRDIDEVTGLFSR</sequence>
<evidence type="ECO:0000313" key="1">
    <source>
        <dbReference type="EMBL" id="MCQ4924006.1"/>
    </source>
</evidence>
<evidence type="ECO:0000313" key="2">
    <source>
        <dbReference type="Proteomes" id="UP001524478"/>
    </source>
</evidence>
<dbReference type="EMBL" id="JANGAC010000009">
    <property type="protein sequence ID" value="MCQ4924006.1"/>
    <property type="molecule type" value="Genomic_DNA"/>
</dbReference>
<reference evidence="1 2" key="1">
    <citation type="submission" date="2022-06" db="EMBL/GenBank/DDBJ databases">
        <title>Isolation of gut microbiota from human fecal samples.</title>
        <authorList>
            <person name="Pamer E.G."/>
            <person name="Barat B."/>
            <person name="Waligurski E."/>
            <person name="Medina S."/>
            <person name="Paddock L."/>
            <person name="Mostad J."/>
        </authorList>
    </citation>
    <scope>NUCLEOTIDE SEQUENCE [LARGE SCALE GENOMIC DNA]</scope>
    <source>
        <strain evidence="1 2">DFI.7.95</strain>
    </source>
</reference>
<protein>
    <submittedName>
        <fullName evidence="1">Uncharacterized protein</fullName>
    </submittedName>
</protein>